<dbReference type="SUPFAM" id="SSF47384">
    <property type="entry name" value="Homodimeric domain of signal transducing histidine kinase"/>
    <property type="match status" value="1"/>
</dbReference>
<protein>
    <recommendedName>
        <fullName evidence="2">histidine kinase</fullName>
        <ecNumber evidence="2">2.7.13.3</ecNumber>
    </recommendedName>
</protein>
<dbReference type="Gene3D" id="2.60.40.10">
    <property type="entry name" value="Immunoglobulins"/>
    <property type="match status" value="1"/>
</dbReference>
<dbReference type="Pfam" id="PF02518">
    <property type="entry name" value="HATPase_c"/>
    <property type="match status" value="1"/>
</dbReference>
<dbReference type="Gene3D" id="3.30.565.10">
    <property type="entry name" value="Histidine kinase-like ATPase, C-terminal domain"/>
    <property type="match status" value="1"/>
</dbReference>
<organism evidence="6 7">
    <name type="scientific">Undibacterium flavidum</name>
    <dbReference type="NCBI Taxonomy" id="2762297"/>
    <lineage>
        <taxon>Bacteria</taxon>
        <taxon>Pseudomonadati</taxon>
        <taxon>Pseudomonadota</taxon>
        <taxon>Betaproteobacteria</taxon>
        <taxon>Burkholderiales</taxon>
        <taxon>Oxalobacteraceae</taxon>
        <taxon>Undibacterium</taxon>
    </lineage>
</organism>
<dbReference type="CDD" id="cd00082">
    <property type="entry name" value="HisKA"/>
    <property type="match status" value="1"/>
</dbReference>
<dbReference type="InterPro" id="IPR036097">
    <property type="entry name" value="HisK_dim/P_sf"/>
</dbReference>
<evidence type="ECO:0000256" key="3">
    <source>
        <dbReference type="ARBA" id="ARBA00022553"/>
    </source>
</evidence>
<sequence>MHTKSCFLPIFAIYRLLCAALLISFFSSANIYASSKQTLRFTHISQEQGLNDGSIPAIFQDKYGLMWLGTSTGLVRYDGRHVRQWSSDTEDPNSLSSPLVSAILAGQQDSLWIATSGGLNRLNMKTEQIERVQMPDNLSLQQKRIWALAPQLGDKIWVATQSQLYLFNPLAETAQRFVAFPLEGDTGALIRAMISDTEGGVWVAVGSRVYHLNANGKTLQQFDAASLHPEQQRLDFSIRSMSLDADNRLWLGMQTGVQIWNISTTPAKPDAIMGRLRLPQARVYATFLDEEKSIWIGFGGGESLYRIRLKQNEKVETYRNYPALSSSIVSSSVASLFQDRTGTLWIGTWGYGISLVDLRSQSFTNYFHIAEEKNSLSTNNVVGIHLDQTNHAWVASYGGALNYLDLNTGIAQHFPQEITGALHTKALRLQSEDKLWLGGDDGLFLFNPVNKKTQKIALAQDTPGANSISAIIVDRRGDVWASSGNGLYQISPDLKVTTHKAAPQKPGSLSHDTIDCLLEDTEGRIWIGSKGGLQMWDHTSAQFSQPISANQHLKNPASLAIYGLHQDQQGRIWVGTATGLYQLVKHQAQWELESWKKARQMPAGWVITIQDDNEGNLWLGAEQGLVQLNIATESARTYHNLNGPLNGSFSFGATTKAADGSLFFGAWGLIAFNPKQLRDNNTPVKIVLSDLLEFNRSLSADRNTASDHLERDINKNNANSSTSNQRSSTLQELGVTGPLYEAKAIHLTPKQSMISFEFSALQFYDYKQNRYAWKLEGFDQDWIYGKPGEAVATYTNLDQGDYVLKVKAASSTGDWSSEMLTLDVKVSPPFWKSRWFLVLMLLGALSLLVLFYRLRVGFLQRTRDQLELQVSLRTVEVREQKNQLRKEKEIAEQEREIAEKARRDIIVLSEIGREISASLDIEAIQQVFYAQVAKLMDADVYGIGMVDWNERIVNFDNVMDRGTPTQRYFRSLDASNQPAARCILNAEELIIDQFDYDNTMVQMNHQGTTRGMRQDGSDVTRTNSGIYVPMLIDEQVIGVITVLSARPGAYNSTHLDMLRTLGAYAAVALDKARAYARLKLTQTKLVEQEKLAALGAIVAGVAHELNTPIGNSLLVASTLKERNDEFVAVIQSGSIRRSEIERFCVSSSEAVDLILRNLDASAQLVSSFKQISTDQTSNQRREFNLAKICKELALTMTARVKREGHEISIDIPDDITMDSFPGALGQVLSNLILNAVVHGFDSVKAGHILISATINNRNRVIISCKDDGKGIPEKNISRIFEPFFTTKLGQGGSGLGLHISYNIVNSILGGSISVQSEDGKESCFTLDLPLTAPQNQE</sequence>
<feature type="coiled-coil region" evidence="4">
    <location>
        <begin position="874"/>
        <end position="904"/>
    </location>
</feature>
<dbReference type="Gene3D" id="3.30.450.40">
    <property type="match status" value="1"/>
</dbReference>
<evidence type="ECO:0000256" key="1">
    <source>
        <dbReference type="ARBA" id="ARBA00000085"/>
    </source>
</evidence>
<evidence type="ECO:0000256" key="2">
    <source>
        <dbReference type="ARBA" id="ARBA00012438"/>
    </source>
</evidence>
<dbReference type="InterPro" id="IPR011123">
    <property type="entry name" value="Y_Y_Y"/>
</dbReference>
<evidence type="ECO:0000313" key="6">
    <source>
        <dbReference type="EMBL" id="MBC3874836.1"/>
    </source>
</evidence>
<dbReference type="EMBL" id="JACOGA010000013">
    <property type="protein sequence ID" value="MBC3874836.1"/>
    <property type="molecule type" value="Genomic_DNA"/>
</dbReference>
<dbReference type="InterPro" id="IPR003594">
    <property type="entry name" value="HATPase_dom"/>
</dbReference>
<dbReference type="SUPFAM" id="SSF55874">
    <property type="entry name" value="ATPase domain of HSP90 chaperone/DNA topoisomerase II/histidine kinase"/>
    <property type="match status" value="1"/>
</dbReference>
<keyword evidence="7" id="KW-1185">Reference proteome</keyword>
<reference evidence="6 7" key="1">
    <citation type="submission" date="2020-08" db="EMBL/GenBank/DDBJ databases">
        <title>Novel species isolated from subtropical streams in China.</title>
        <authorList>
            <person name="Lu H."/>
        </authorList>
    </citation>
    <scope>NUCLEOTIDE SEQUENCE [LARGE SCALE GENOMIC DNA]</scope>
    <source>
        <strain evidence="6 7">LX15W</strain>
    </source>
</reference>
<dbReference type="InterPro" id="IPR029016">
    <property type="entry name" value="GAF-like_dom_sf"/>
</dbReference>
<dbReference type="SMART" id="SM00065">
    <property type="entry name" value="GAF"/>
    <property type="match status" value="1"/>
</dbReference>
<dbReference type="Gene3D" id="2.130.10.10">
    <property type="entry name" value="YVTN repeat-like/Quinoprotein amine dehydrogenase"/>
    <property type="match status" value="2"/>
</dbReference>
<comment type="caution">
    <text evidence="6">The sequence shown here is derived from an EMBL/GenBank/DDBJ whole genome shotgun (WGS) entry which is preliminary data.</text>
</comment>
<dbReference type="Gene3D" id="1.10.287.130">
    <property type="match status" value="1"/>
</dbReference>
<evidence type="ECO:0000313" key="7">
    <source>
        <dbReference type="Proteomes" id="UP000624279"/>
    </source>
</evidence>
<dbReference type="Pfam" id="PF13185">
    <property type="entry name" value="GAF_2"/>
    <property type="match status" value="1"/>
</dbReference>
<dbReference type="EC" id="2.7.13.3" evidence="2"/>
<evidence type="ECO:0000256" key="4">
    <source>
        <dbReference type="SAM" id="Coils"/>
    </source>
</evidence>
<keyword evidence="4" id="KW-0175">Coiled coil</keyword>
<dbReference type="InterPro" id="IPR015943">
    <property type="entry name" value="WD40/YVTN_repeat-like_dom_sf"/>
</dbReference>
<comment type="catalytic activity">
    <reaction evidence="1">
        <text>ATP + protein L-histidine = ADP + protein N-phospho-L-histidine.</text>
        <dbReference type="EC" id="2.7.13.3"/>
    </reaction>
</comment>
<dbReference type="PROSITE" id="PS50109">
    <property type="entry name" value="HIS_KIN"/>
    <property type="match status" value="1"/>
</dbReference>
<feature type="domain" description="Histidine kinase" evidence="5">
    <location>
        <begin position="1100"/>
        <end position="1332"/>
    </location>
</feature>
<dbReference type="PANTHER" id="PTHR43547">
    <property type="entry name" value="TWO-COMPONENT HISTIDINE KINASE"/>
    <property type="match status" value="1"/>
</dbReference>
<dbReference type="InterPro" id="IPR003661">
    <property type="entry name" value="HisK_dim/P_dom"/>
</dbReference>
<proteinExistence type="predicted"/>
<dbReference type="InterPro" id="IPR004358">
    <property type="entry name" value="Sig_transdc_His_kin-like_C"/>
</dbReference>
<accession>A0ABR6YE48</accession>
<dbReference type="InterPro" id="IPR005467">
    <property type="entry name" value="His_kinase_dom"/>
</dbReference>
<keyword evidence="3" id="KW-0597">Phosphoprotein</keyword>
<dbReference type="SUPFAM" id="SSF63829">
    <property type="entry name" value="Calcium-dependent phosphotriesterase"/>
    <property type="match status" value="2"/>
</dbReference>
<dbReference type="SUPFAM" id="SSF55781">
    <property type="entry name" value="GAF domain-like"/>
    <property type="match status" value="1"/>
</dbReference>
<dbReference type="PRINTS" id="PR00344">
    <property type="entry name" value="BCTRLSENSOR"/>
</dbReference>
<dbReference type="InterPro" id="IPR013783">
    <property type="entry name" value="Ig-like_fold"/>
</dbReference>
<dbReference type="Pfam" id="PF07495">
    <property type="entry name" value="Y_Y_Y"/>
    <property type="match status" value="1"/>
</dbReference>
<dbReference type="SMART" id="SM00387">
    <property type="entry name" value="HATPase_c"/>
    <property type="match status" value="1"/>
</dbReference>
<dbReference type="InterPro" id="IPR036890">
    <property type="entry name" value="HATPase_C_sf"/>
</dbReference>
<dbReference type="Pfam" id="PF07494">
    <property type="entry name" value="Reg_prop"/>
    <property type="match status" value="4"/>
</dbReference>
<gene>
    <name evidence="6" type="ORF">H8K55_14685</name>
</gene>
<dbReference type="InterPro" id="IPR003018">
    <property type="entry name" value="GAF"/>
</dbReference>
<dbReference type="PANTHER" id="PTHR43547:SF2">
    <property type="entry name" value="HYBRID SIGNAL TRANSDUCTION HISTIDINE KINASE C"/>
    <property type="match status" value="1"/>
</dbReference>
<dbReference type="Proteomes" id="UP000624279">
    <property type="component" value="Unassembled WGS sequence"/>
</dbReference>
<dbReference type="RefSeq" id="WP_186942815.1">
    <property type="nucleotide sequence ID" value="NZ_JACOGA010000013.1"/>
</dbReference>
<dbReference type="InterPro" id="IPR011110">
    <property type="entry name" value="Reg_prop"/>
</dbReference>
<evidence type="ECO:0000259" key="5">
    <source>
        <dbReference type="PROSITE" id="PS50109"/>
    </source>
</evidence>
<name>A0ABR6YE48_9BURK</name>